<dbReference type="Gene3D" id="3.20.20.100">
    <property type="entry name" value="NADP-dependent oxidoreductase domain"/>
    <property type="match status" value="1"/>
</dbReference>
<dbReference type="EMBL" id="NCVQ01000001">
    <property type="protein sequence ID" value="PWZ55805.1"/>
    <property type="molecule type" value="Genomic_DNA"/>
</dbReference>
<dbReference type="ExpressionAtlas" id="A0A317YAW5">
    <property type="expression patterns" value="baseline and differential"/>
</dbReference>
<organism evidence="5">
    <name type="scientific">Zea mays</name>
    <name type="common">Maize</name>
    <dbReference type="NCBI Taxonomy" id="4577"/>
    <lineage>
        <taxon>Eukaryota</taxon>
        <taxon>Viridiplantae</taxon>
        <taxon>Streptophyta</taxon>
        <taxon>Embryophyta</taxon>
        <taxon>Tracheophyta</taxon>
        <taxon>Spermatophyta</taxon>
        <taxon>Magnoliopsida</taxon>
        <taxon>Liliopsida</taxon>
        <taxon>Poales</taxon>
        <taxon>Poaceae</taxon>
        <taxon>PACMAD clade</taxon>
        <taxon>Panicoideae</taxon>
        <taxon>Andropogonodae</taxon>
        <taxon>Andropogoneae</taxon>
        <taxon>Tripsacinae</taxon>
        <taxon>Zea</taxon>
    </lineage>
</organism>
<sequence>MAAGGADQRGNNAATTTFVVPAVALSLGKPMPRVGFGTATATLGQAEGRAGVTEAILRALDAGYRHFDTAAVYNTEASLGDAVVEAVRAGTVASRDDLYVTSKLWITDAHPGRVLPALHRTLQNLQMSYVDLFLIHHPVSMRAPADDEAEGAGPAVVVKKDLVAMDMEGVWEEMEECHRRGLARAIGVSNFSCKKLEHLLSVAKIPPAVNQVEVNPAGEGQEFLQGQWYPALRLLCDGCERHSVGQQLRHGLPCPQTNRPRSRQNRRPGNQTVCIRWVYEQGDCVIVKSFNQSRMRENLHIFDWELTDDDHRKISELPESRGNYDFLIHESGPYKTAQELWDGEITAGQSNQTPLVSDD</sequence>
<dbReference type="PROSITE" id="PS00798">
    <property type="entry name" value="ALDOKETO_REDUCTASE_1"/>
    <property type="match status" value="1"/>
</dbReference>
<dbReference type="InterPro" id="IPR020471">
    <property type="entry name" value="AKR"/>
</dbReference>
<dbReference type="GO" id="GO:0016491">
    <property type="term" value="F:oxidoreductase activity"/>
    <property type="evidence" value="ECO:0007669"/>
    <property type="project" value="InterPro"/>
</dbReference>
<dbReference type="AlphaFoldDB" id="A0A317YAW5"/>
<evidence type="ECO:0000256" key="2">
    <source>
        <dbReference type="PIRSR" id="PIRSR000097-2"/>
    </source>
</evidence>
<dbReference type="InterPro" id="IPR018170">
    <property type="entry name" value="Aldo/ket_reductase_CS"/>
</dbReference>
<dbReference type="PIRSF" id="PIRSF000097">
    <property type="entry name" value="AKR"/>
    <property type="match status" value="1"/>
</dbReference>
<name>A0A317YAW5_MAIZE</name>
<gene>
    <name evidence="5" type="primary">Os10g0113000_0</name>
    <name evidence="5" type="ORF">Zm00014a_010195</name>
</gene>
<dbReference type="PROSITE" id="PS00063">
    <property type="entry name" value="ALDOKETO_REDUCTASE_3"/>
    <property type="match status" value="1"/>
</dbReference>
<reference evidence="5" key="1">
    <citation type="journal article" date="2018" name="Nat. Genet.">
        <title>Extensive intraspecific gene order and gene structural variations between Mo17 and other maize genomes.</title>
        <authorList>
            <person name="Sun S."/>
            <person name="Zhou Y."/>
            <person name="Chen J."/>
            <person name="Shi J."/>
            <person name="Zhao H."/>
            <person name="Zhao H."/>
            <person name="Song W."/>
            <person name="Zhang M."/>
            <person name="Cui Y."/>
            <person name="Dong X."/>
            <person name="Liu H."/>
            <person name="Ma X."/>
            <person name="Jiao Y."/>
            <person name="Wang B."/>
            <person name="Wei X."/>
            <person name="Stein J.C."/>
            <person name="Glaubitz J.C."/>
            <person name="Lu F."/>
            <person name="Yu G."/>
            <person name="Liang C."/>
            <person name="Fengler K."/>
            <person name="Li B."/>
            <person name="Rafalski A."/>
            <person name="Schnable P.S."/>
            <person name="Ware D.H."/>
            <person name="Buckler E.S."/>
            <person name="Lai J."/>
        </authorList>
    </citation>
    <scope>NUCLEOTIDE SEQUENCE [LARGE SCALE GENOMIC DNA]</scope>
    <source>
        <tissue evidence="5">Seedling</tissue>
    </source>
</reference>
<feature type="active site" description="Proton donor" evidence="1">
    <location>
        <position position="73"/>
    </location>
</feature>
<feature type="site" description="Lowers pKa of active site Tyr" evidence="3">
    <location>
        <position position="103"/>
    </location>
</feature>
<evidence type="ECO:0000259" key="4">
    <source>
        <dbReference type="Pfam" id="PF00248"/>
    </source>
</evidence>
<dbReference type="InterPro" id="IPR023210">
    <property type="entry name" value="NADP_OxRdtase_dom"/>
</dbReference>
<protein>
    <submittedName>
        <fullName evidence="5">Putative NAD(P)H-dependent oxidoreductase 1</fullName>
    </submittedName>
</protein>
<accession>A0A317YAW5</accession>
<feature type="domain" description="NADP-dependent oxidoreductase" evidence="4">
    <location>
        <begin position="34"/>
        <end position="217"/>
    </location>
</feature>
<evidence type="ECO:0000313" key="5">
    <source>
        <dbReference type="EMBL" id="PWZ55805.1"/>
    </source>
</evidence>
<dbReference type="Proteomes" id="UP000251960">
    <property type="component" value="Chromosome 1"/>
</dbReference>
<dbReference type="Pfam" id="PF00248">
    <property type="entry name" value="Aldo_ket_red"/>
    <property type="match status" value="1"/>
</dbReference>
<dbReference type="PANTHER" id="PTHR11732">
    <property type="entry name" value="ALDO/KETO REDUCTASE"/>
    <property type="match status" value="1"/>
</dbReference>
<proteinExistence type="predicted"/>
<dbReference type="PRINTS" id="PR00069">
    <property type="entry name" value="ALDKETRDTASE"/>
</dbReference>
<feature type="binding site" evidence="2">
    <location>
        <position position="136"/>
    </location>
    <ligand>
        <name>substrate</name>
    </ligand>
</feature>
<dbReference type="PROSITE" id="PS00062">
    <property type="entry name" value="ALDOKETO_REDUCTASE_2"/>
    <property type="match status" value="1"/>
</dbReference>
<dbReference type="InterPro" id="IPR036812">
    <property type="entry name" value="NAD(P)_OxRdtase_dom_sf"/>
</dbReference>
<dbReference type="SUPFAM" id="SSF51430">
    <property type="entry name" value="NAD(P)-linked oxidoreductase"/>
    <property type="match status" value="1"/>
</dbReference>
<evidence type="ECO:0000256" key="1">
    <source>
        <dbReference type="PIRSR" id="PIRSR000097-1"/>
    </source>
</evidence>
<evidence type="ECO:0000256" key="3">
    <source>
        <dbReference type="PIRSR" id="PIRSR000097-3"/>
    </source>
</evidence>
<comment type="caution">
    <text evidence="5">The sequence shown here is derived from an EMBL/GenBank/DDBJ whole genome shotgun (WGS) entry which is preliminary data.</text>
</comment>